<evidence type="ECO:0000256" key="4">
    <source>
        <dbReference type="ARBA" id="ARBA00023136"/>
    </source>
</evidence>
<reference evidence="9 10" key="3">
    <citation type="journal article" date="2017" name="Mol. Plant Pathol.">
        <title>A gapless genome sequence of the fungus Botrytis cinerea.</title>
        <authorList>
            <person name="Van Kan J.A."/>
            <person name="Stassen J.H."/>
            <person name="Mosbach A."/>
            <person name="Van Der Lee T.A."/>
            <person name="Faino L."/>
            <person name="Farmer A.D."/>
            <person name="Papasotiriou D.G."/>
            <person name="Zhou S."/>
            <person name="Seidl M.F."/>
            <person name="Cottam E."/>
            <person name="Edel D."/>
            <person name="Hahn M."/>
            <person name="Schwartz D.C."/>
            <person name="Dietrich R.A."/>
            <person name="Widdison S."/>
            <person name="Scalliet G."/>
        </authorList>
    </citation>
    <scope>NUCLEOTIDE SEQUENCE [LARGE SCALE GENOMIC DNA]</scope>
    <source>
        <strain evidence="9 10">B05.10</strain>
    </source>
</reference>
<feature type="domain" description="Rhodopsin" evidence="8">
    <location>
        <begin position="39"/>
        <end position="274"/>
    </location>
</feature>
<keyword evidence="10" id="KW-1185">Reference proteome</keyword>
<evidence type="ECO:0000256" key="6">
    <source>
        <dbReference type="SAM" id="MobiDB-lite"/>
    </source>
</evidence>
<evidence type="ECO:0000259" key="8">
    <source>
        <dbReference type="Pfam" id="PF20684"/>
    </source>
</evidence>
<name>A0A384JSU1_BOTFB</name>
<evidence type="ECO:0000256" key="7">
    <source>
        <dbReference type="SAM" id="Phobius"/>
    </source>
</evidence>
<organism evidence="9 10">
    <name type="scientific">Botryotinia fuckeliana (strain B05.10)</name>
    <name type="common">Noble rot fungus</name>
    <name type="synonym">Botrytis cinerea</name>
    <dbReference type="NCBI Taxonomy" id="332648"/>
    <lineage>
        <taxon>Eukaryota</taxon>
        <taxon>Fungi</taxon>
        <taxon>Dikarya</taxon>
        <taxon>Ascomycota</taxon>
        <taxon>Pezizomycotina</taxon>
        <taxon>Leotiomycetes</taxon>
        <taxon>Helotiales</taxon>
        <taxon>Sclerotiniaceae</taxon>
        <taxon>Botrytis</taxon>
    </lineage>
</organism>
<feature type="transmembrane region" description="Helical" evidence="7">
    <location>
        <begin position="179"/>
        <end position="203"/>
    </location>
</feature>
<reference evidence="9 10" key="1">
    <citation type="journal article" date="2011" name="PLoS Genet.">
        <title>Genomic analysis of the necrotrophic fungal pathogens Sclerotinia sclerotiorum and Botrytis cinerea.</title>
        <authorList>
            <person name="Amselem J."/>
            <person name="Cuomo C.A."/>
            <person name="van Kan J.A."/>
            <person name="Viaud M."/>
            <person name="Benito E.P."/>
            <person name="Couloux A."/>
            <person name="Coutinho P.M."/>
            <person name="de Vries R.P."/>
            <person name="Dyer P.S."/>
            <person name="Fillinger S."/>
            <person name="Fournier E."/>
            <person name="Gout L."/>
            <person name="Hahn M."/>
            <person name="Kohn L."/>
            <person name="Lapalu N."/>
            <person name="Plummer K.M."/>
            <person name="Pradier J.M."/>
            <person name="Quevillon E."/>
            <person name="Sharon A."/>
            <person name="Simon A."/>
            <person name="ten Have A."/>
            <person name="Tudzynski B."/>
            <person name="Tudzynski P."/>
            <person name="Wincker P."/>
            <person name="Andrew M."/>
            <person name="Anthouard V."/>
            <person name="Beever R.E."/>
            <person name="Beffa R."/>
            <person name="Benoit I."/>
            <person name="Bouzid O."/>
            <person name="Brault B."/>
            <person name="Chen Z."/>
            <person name="Choquer M."/>
            <person name="Collemare J."/>
            <person name="Cotton P."/>
            <person name="Danchin E.G."/>
            <person name="Da Silva C."/>
            <person name="Gautier A."/>
            <person name="Giraud C."/>
            <person name="Giraud T."/>
            <person name="Gonzalez C."/>
            <person name="Grossetete S."/>
            <person name="Guldener U."/>
            <person name="Henrissat B."/>
            <person name="Howlett B.J."/>
            <person name="Kodira C."/>
            <person name="Kretschmer M."/>
            <person name="Lappartient A."/>
            <person name="Leroch M."/>
            <person name="Levis C."/>
            <person name="Mauceli E."/>
            <person name="Neuveglise C."/>
            <person name="Oeser B."/>
            <person name="Pearson M."/>
            <person name="Poulain J."/>
            <person name="Poussereau N."/>
            <person name="Quesneville H."/>
            <person name="Rascle C."/>
            <person name="Schumacher J."/>
            <person name="Segurens B."/>
            <person name="Sexton A."/>
            <person name="Silva E."/>
            <person name="Sirven C."/>
            <person name="Soanes D.M."/>
            <person name="Talbot N.J."/>
            <person name="Templeton M."/>
            <person name="Yandava C."/>
            <person name="Yarden O."/>
            <person name="Zeng Q."/>
            <person name="Rollins J.A."/>
            <person name="Lebrun M.H."/>
            <person name="Dickman M."/>
        </authorList>
    </citation>
    <scope>NUCLEOTIDE SEQUENCE [LARGE SCALE GENOMIC DNA]</scope>
    <source>
        <strain evidence="9 10">B05.10</strain>
    </source>
</reference>
<evidence type="ECO:0000256" key="2">
    <source>
        <dbReference type="ARBA" id="ARBA00022692"/>
    </source>
</evidence>
<feature type="compositionally biased region" description="Basic and acidic residues" evidence="6">
    <location>
        <begin position="405"/>
        <end position="421"/>
    </location>
</feature>
<dbReference type="RefSeq" id="XP_024550957.1">
    <property type="nucleotide sequence ID" value="XM_024695164.1"/>
</dbReference>
<accession>A0A384JSU1</accession>
<feature type="compositionally biased region" description="Low complexity" evidence="6">
    <location>
        <begin position="311"/>
        <end position="321"/>
    </location>
</feature>
<evidence type="ECO:0000256" key="5">
    <source>
        <dbReference type="ARBA" id="ARBA00038359"/>
    </source>
</evidence>
<dbReference type="EMBL" id="CP009813">
    <property type="protein sequence ID" value="ATZ53658.1"/>
    <property type="molecule type" value="Genomic_DNA"/>
</dbReference>
<protein>
    <recommendedName>
        <fullName evidence="8">Rhodopsin domain-containing protein</fullName>
    </recommendedName>
</protein>
<keyword evidence="4 7" id="KW-0472">Membrane</keyword>
<dbReference type="Pfam" id="PF20684">
    <property type="entry name" value="Fung_rhodopsin"/>
    <property type="match status" value="1"/>
</dbReference>
<keyword evidence="2 7" id="KW-0812">Transmembrane</keyword>
<feature type="region of interest" description="Disordered" evidence="6">
    <location>
        <begin position="303"/>
        <end position="421"/>
    </location>
</feature>
<reference evidence="9 10" key="2">
    <citation type="journal article" date="2012" name="Eukaryot. Cell">
        <title>Genome update of Botrytis cinerea strains B05.10 and T4.</title>
        <authorList>
            <person name="Staats M."/>
            <person name="van Kan J.A."/>
        </authorList>
    </citation>
    <scope>NUCLEOTIDE SEQUENCE [LARGE SCALE GENOMIC DNA]</scope>
    <source>
        <strain evidence="9 10">B05.10</strain>
    </source>
</reference>
<feature type="transmembrane region" description="Helical" evidence="7">
    <location>
        <begin position="55"/>
        <end position="78"/>
    </location>
</feature>
<dbReference type="InterPro" id="IPR052337">
    <property type="entry name" value="SAT4-like"/>
</dbReference>
<comment type="subcellular location">
    <subcellularLocation>
        <location evidence="1">Membrane</location>
        <topology evidence="1">Multi-pass membrane protein</topology>
    </subcellularLocation>
</comment>
<dbReference type="Proteomes" id="UP000001798">
    <property type="component" value="Chromosome 9"/>
</dbReference>
<feature type="transmembrane region" description="Helical" evidence="7">
    <location>
        <begin position="215"/>
        <end position="239"/>
    </location>
</feature>
<keyword evidence="3 7" id="KW-1133">Transmembrane helix</keyword>
<dbReference type="GeneID" id="5432146"/>
<dbReference type="PANTHER" id="PTHR33048">
    <property type="entry name" value="PTH11-LIKE INTEGRAL MEMBRANE PROTEIN (AFU_ORTHOLOGUE AFUA_5G11245)"/>
    <property type="match status" value="1"/>
</dbReference>
<dbReference type="InterPro" id="IPR049326">
    <property type="entry name" value="Rhodopsin_dom_fungi"/>
</dbReference>
<evidence type="ECO:0000313" key="9">
    <source>
        <dbReference type="EMBL" id="ATZ53658.1"/>
    </source>
</evidence>
<sequence>MPTLWVYNSTPEVNAQSNYPTILGASFPILVLMLITVGARLYVRVRTVRGIGADDWAVVIAAIFSIVYNACTIAQSRWGLGLPLALRPIVNLNTYSRINYAGRPFYMMGILGFKVSLCFSYLRILSKGQPTYRLLIWIVMVLCILGHTVGTLVLMFNCHPIQKSWSPTTPGSCLPPGPLFYGLAITTIIFDVIIFFLPIPFLYGLRMDRSKKLGIIGVFALGILTTVCSVLRMTEIPIISKGNGNSTMLVVWGNIELNVGIILTCMPVLAPLFKVFGKKLVSTGKSSSNPYAHTGSHNMQIFSNSKSQHHTTTSNINTLTTSRKERAARAAARYPGDVSDNESQETILGKAGEEGSIARERSVDERSGVESPRRERDLESAMGSAQRQGNEVEGIMMTVQVDVSSEARDVHAGKLEGERNR</sequence>
<evidence type="ECO:0000256" key="3">
    <source>
        <dbReference type="ARBA" id="ARBA00022989"/>
    </source>
</evidence>
<dbReference type="KEGG" id="bfu:BCIN_09g04600"/>
<dbReference type="VEuPathDB" id="FungiDB:Bcin09g04600"/>
<dbReference type="OrthoDB" id="10017208at2759"/>
<feature type="transmembrane region" description="Helical" evidence="7">
    <location>
        <begin position="20"/>
        <end position="43"/>
    </location>
</feature>
<feature type="transmembrane region" description="Helical" evidence="7">
    <location>
        <begin position="105"/>
        <end position="122"/>
    </location>
</feature>
<dbReference type="GO" id="GO:0016020">
    <property type="term" value="C:membrane"/>
    <property type="evidence" value="ECO:0007669"/>
    <property type="project" value="UniProtKB-SubCell"/>
</dbReference>
<evidence type="ECO:0000313" key="10">
    <source>
        <dbReference type="Proteomes" id="UP000001798"/>
    </source>
</evidence>
<feature type="transmembrane region" description="Helical" evidence="7">
    <location>
        <begin position="259"/>
        <end position="277"/>
    </location>
</feature>
<gene>
    <name evidence="9" type="ORF">BCIN_09g04600</name>
</gene>
<comment type="similarity">
    <text evidence="5">Belongs to the SAT4 family.</text>
</comment>
<dbReference type="AlphaFoldDB" id="A0A384JSU1"/>
<dbReference type="PANTHER" id="PTHR33048:SF146">
    <property type="entry name" value="INTEGRAL MEMBRANE PROTEIN"/>
    <property type="match status" value="1"/>
</dbReference>
<feature type="compositionally biased region" description="Basic and acidic residues" evidence="6">
    <location>
        <begin position="351"/>
        <end position="379"/>
    </location>
</feature>
<feature type="transmembrane region" description="Helical" evidence="7">
    <location>
        <begin position="134"/>
        <end position="156"/>
    </location>
</feature>
<proteinExistence type="inferred from homology"/>
<evidence type="ECO:0000256" key="1">
    <source>
        <dbReference type="ARBA" id="ARBA00004141"/>
    </source>
</evidence>